<evidence type="ECO:0000313" key="3">
    <source>
        <dbReference type="Proteomes" id="UP001500466"/>
    </source>
</evidence>
<protein>
    <submittedName>
        <fullName evidence="2">Uncharacterized protein</fullName>
    </submittedName>
</protein>
<keyword evidence="3" id="KW-1185">Reference proteome</keyword>
<evidence type="ECO:0000313" key="2">
    <source>
        <dbReference type="EMBL" id="GAA4960199.1"/>
    </source>
</evidence>
<organism evidence="2 3">
    <name type="scientific">Yinghuangia aomiensis</name>
    <dbReference type="NCBI Taxonomy" id="676205"/>
    <lineage>
        <taxon>Bacteria</taxon>
        <taxon>Bacillati</taxon>
        <taxon>Actinomycetota</taxon>
        <taxon>Actinomycetes</taxon>
        <taxon>Kitasatosporales</taxon>
        <taxon>Streptomycetaceae</taxon>
        <taxon>Yinghuangia</taxon>
    </lineage>
</organism>
<name>A0ABP9H687_9ACTN</name>
<gene>
    <name evidence="2" type="ORF">GCM10023205_24260</name>
</gene>
<dbReference type="EMBL" id="BAABHS010000007">
    <property type="protein sequence ID" value="GAA4960199.1"/>
    <property type="molecule type" value="Genomic_DNA"/>
</dbReference>
<sequence>MRISRRCRVAGAEVAHGALSRGSSSLGSSGPRAVGSQAQEQRNPAPVAPASVKYRTGAA</sequence>
<proteinExistence type="predicted"/>
<evidence type="ECO:0000256" key="1">
    <source>
        <dbReference type="SAM" id="MobiDB-lite"/>
    </source>
</evidence>
<accession>A0ABP9H687</accession>
<feature type="region of interest" description="Disordered" evidence="1">
    <location>
        <begin position="1"/>
        <end position="59"/>
    </location>
</feature>
<feature type="compositionally biased region" description="Low complexity" evidence="1">
    <location>
        <begin position="17"/>
        <end position="33"/>
    </location>
</feature>
<comment type="caution">
    <text evidence="2">The sequence shown here is derived from an EMBL/GenBank/DDBJ whole genome shotgun (WGS) entry which is preliminary data.</text>
</comment>
<dbReference type="Proteomes" id="UP001500466">
    <property type="component" value="Unassembled WGS sequence"/>
</dbReference>
<reference evidence="3" key="1">
    <citation type="journal article" date="2019" name="Int. J. Syst. Evol. Microbiol.">
        <title>The Global Catalogue of Microorganisms (GCM) 10K type strain sequencing project: providing services to taxonomists for standard genome sequencing and annotation.</title>
        <authorList>
            <consortium name="The Broad Institute Genomics Platform"/>
            <consortium name="The Broad Institute Genome Sequencing Center for Infectious Disease"/>
            <person name="Wu L."/>
            <person name="Ma J."/>
        </authorList>
    </citation>
    <scope>NUCLEOTIDE SEQUENCE [LARGE SCALE GENOMIC DNA]</scope>
    <source>
        <strain evidence="3">JCM 17986</strain>
    </source>
</reference>